<dbReference type="Proteomes" id="UP000825729">
    <property type="component" value="Unassembled WGS sequence"/>
</dbReference>
<evidence type="ECO:0000256" key="8">
    <source>
        <dbReference type="ARBA" id="ARBA00022777"/>
    </source>
</evidence>
<feature type="transmembrane region" description="Helical" evidence="18">
    <location>
        <begin position="253"/>
        <end position="279"/>
    </location>
</feature>
<dbReference type="Pfam" id="PF19160">
    <property type="entry name" value="SPARK"/>
    <property type="match status" value="1"/>
</dbReference>
<reference evidence="21 22" key="1">
    <citation type="submission" date="2021-07" db="EMBL/GenBank/DDBJ databases">
        <title>The Aristolochia fimbriata genome: insights into angiosperm evolution, floral development and chemical biosynthesis.</title>
        <authorList>
            <person name="Jiao Y."/>
        </authorList>
    </citation>
    <scope>NUCLEOTIDE SEQUENCE [LARGE SCALE GENOMIC DNA]</scope>
    <source>
        <strain evidence="21">IBCAS-2021</strain>
        <tissue evidence="21">Leaf</tissue>
    </source>
</reference>
<dbReference type="GO" id="GO:0016020">
    <property type="term" value="C:membrane"/>
    <property type="evidence" value="ECO:0007669"/>
    <property type="project" value="UniProtKB-SubCell"/>
</dbReference>
<comment type="catalytic activity">
    <reaction evidence="14">
        <text>L-threonyl-[protein] + ATP = O-phospho-L-threonyl-[protein] + ADP + H(+)</text>
        <dbReference type="Rhea" id="RHEA:46608"/>
        <dbReference type="Rhea" id="RHEA-COMP:11060"/>
        <dbReference type="Rhea" id="RHEA-COMP:11605"/>
        <dbReference type="ChEBI" id="CHEBI:15378"/>
        <dbReference type="ChEBI" id="CHEBI:30013"/>
        <dbReference type="ChEBI" id="CHEBI:30616"/>
        <dbReference type="ChEBI" id="CHEBI:61977"/>
        <dbReference type="ChEBI" id="CHEBI:456216"/>
        <dbReference type="EC" id="2.7.11.1"/>
    </reaction>
</comment>
<evidence type="ECO:0000256" key="17">
    <source>
        <dbReference type="SAM" id="MobiDB-lite"/>
    </source>
</evidence>
<keyword evidence="7 16" id="KW-0547">Nucleotide-binding</keyword>
<dbReference type="InterPro" id="IPR008271">
    <property type="entry name" value="Ser/Thr_kinase_AS"/>
</dbReference>
<gene>
    <name evidence="21" type="ORF">H6P81_001633</name>
</gene>
<evidence type="ECO:0000313" key="22">
    <source>
        <dbReference type="Proteomes" id="UP000825729"/>
    </source>
</evidence>
<dbReference type="InterPro" id="IPR017441">
    <property type="entry name" value="Protein_kinase_ATP_BS"/>
</dbReference>
<feature type="chain" id="PRO_5043372610" description="non-specific serine/threonine protein kinase" evidence="19">
    <location>
        <begin position="35"/>
        <end position="669"/>
    </location>
</feature>
<dbReference type="Gene3D" id="3.30.200.20">
    <property type="entry name" value="Phosphorylase Kinase, domain 1"/>
    <property type="match status" value="1"/>
</dbReference>
<evidence type="ECO:0000256" key="5">
    <source>
        <dbReference type="ARBA" id="ARBA00022692"/>
    </source>
</evidence>
<evidence type="ECO:0000256" key="9">
    <source>
        <dbReference type="ARBA" id="ARBA00022840"/>
    </source>
</evidence>
<protein>
    <recommendedName>
        <fullName evidence="2">non-specific serine/threonine protein kinase</fullName>
        <ecNumber evidence="2">2.7.11.1</ecNumber>
    </recommendedName>
</protein>
<evidence type="ECO:0000256" key="7">
    <source>
        <dbReference type="ARBA" id="ARBA00022741"/>
    </source>
</evidence>
<comment type="caution">
    <text evidence="21">The sequence shown here is derived from an EMBL/GenBank/DDBJ whole genome shotgun (WGS) entry which is preliminary data.</text>
</comment>
<feature type="compositionally biased region" description="Low complexity" evidence="17">
    <location>
        <begin position="640"/>
        <end position="655"/>
    </location>
</feature>
<comment type="subcellular location">
    <subcellularLocation>
        <location evidence="1">Membrane</location>
        <topology evidence="1">Single-pass type I membrane protein</topology>
    </subcellularLocation>
</comment>
<evidence type="ECO:0000256" key="4">
    <source>
        <dbReference type="ARBA" id="ARBA00022679"/>
    </source>
</evidence>
<evidence type="ECO:0000259" key="20">
    <source>
        <dbReference type="PROSITE" id="PS50011"/>
    </source>
</evidence>
<keyword evidence="8" id="KW-0418">Kinase</keyword>
<dbReference type="SUPFAM" id="SSF56112">
    <property type="entry name" value="Protein kinase-like (PK-like)"/>
    <property type="match status" value="1"/>
</dbReference>
<feature type="signal peptide" evidence="19">
    <location>
        <begin position="1"/>
        <end position="34"/>
    </location>
</feature>
<dbReference type="GO" id="GO:0005524">
    <property type="term" value="F:ATP binding"/>
    <property type="evidence" value="ECO:0007669"/>
    <property type="project" value="UniProtKB-UniRule"/>
</dbReference>
<dbReference type="PROSITE" id="PS51257">
    <property type="entry name" value="PROKAR_LIPOPROTEIN"/>
    <property type="match status" value="1"/>
</dbReference>
<evidence type="ECO:0000256" key="14">
    <source>
        <dbReference type="ARBA" id="ARBA00047899"/>
    </source>
</evidence>
<evidence type="ECO:0000256" key="18">
    <source>
        <dbReference type="SAM" id="Phobius"/>
    </source>
</evidence>
<dbReference type="FunFam" id="1.10.510.10:FF:000287">
    <property type="entry name" value="probable LRR receptor-like serine/threonine-protein kinase RKF3"/>
    <property type="match status" value="1"/>
</dbReference>
<evidence type="ECO:0000256" key="1">
    <source>
        <dbReference type="ARBA" id="ARBA00004479"/>
    </source>
</evidence>
<dbReference type="Gene3D" id="1.10.510.10">
    <property type="entry name" value="Transferase(Phosphotransferase) domain 1"/>
    <property type="match status" value="1"/>
</dbReference>
<dbReference type="PROSITE" id="PS00107">
    <property type="entry name" value="PROTEIN_KINASE_ATP"/>
    <property type="match status" value="1"/>
</dbReference>
<accession>A0AAV7F7F2</accession>
<dbReference type="InterPro" id="IPR000719">
    <property type="entry name" value="Prot_kinase_dom"/>
</dbReference>
<dbReference type="PROSITE" id="PS00108">
    <property type="entry name" value="PROTEIN_KINASE_ST"/>
    <property type="match status" value="1"/>
</dbReference>
<dbReference type="PANTHER" id="PTHR47989:SF62">
    <property type="entry name" value="OS05G0423500 PROTEIN"/>
    <property type="match status" value="1"/>
</dbReference>
<feature type="binding site" evidence="16">
    <location>
        <position position="350"/>
    </location>
    <ligand>
        <name>ATP</name>
        <dbReference type="ChEBI" id="CHEBI:30616"/>
    </ligand>
</feature>
<dbReference type="PANTHER" id="PTHR47989">
    <property type="entry name" value="OS01G0750732 PROTEIN"/>
    <property type="match status" value="1"/>
</dbReference>
<evidence type="ECO:0000256" key="12">
    <source>
        <dbReference type="ARBA" id="ARBA00023170"/>
    </source>
</evidence>
<keyword evidence="10 18" id="KW-1133">Transmembrane helix</keyword>
<evidence type="ECO:0000256" key="15">
    <source>
        <dbReference type="ARBA" id="ARBA00048679"/>
    </source>
</evidence>
<proteinExistence type="predicted"/>
<keyword evidence="4" id="KW-0808">Transferase</keyword>
<keyword evidence="6 19" id="KW-0732">Signal</keyword>
<evidence type="ECO:0000256" key="13">
    <source>
        <dbReference type="ARBA" id="ARBA00023180"/>
    </source>
</evidence>
<evidence type="ECO:0000256" key="11">
    <source>
        <dbReference type="ARBA" id="ARBA00023136"/>
    </source>
</evidence>
<dbReference type="AlphaFoldDB" id="A0AAV7F7F2"/>
<dbReference type="Pfam" id="PF00069">
    <property type="entry name" value="Pkinase"/>
    <property type="match status" value="1"/>
</dbReference>
<name>A0AAV7F7F2_ARIFI</name>
<feature type="domain" description="Protein kinase" evidence="20">
    <location>
        <begin position="321"/>
        <end position="631"/>
    </location>
</feature>
<evidence type="ECO:0000256" key="3">
    <source>
        <dbReference type="ARBA" id="ARBA00022527"/>
    </source>
</evidence>
<organism evidence="21 22">
    <name type="scientific">Aristolochia fimbriata</name>
    <name type="common">White veined hardy Dutchman's pipe vine</name>
    <dbReference type="NCBI Taxonomy" id="158543"/>
    <lineage>
        <taxon>Eukaryota</taxon>
        <taxon>Viridiplantae</taxon>
        <taxon>Streptophyta</taxon>
        <taxon>Embryophyta</taxon>
        <taxon>Tracheophyta</taxon>
        <taxon>Spermatophyta</taxon>
        <taxon>Magnoliopsida</taxon>
        <taxon>Magnoliidae</taxon>
        <taxon>Piperales</taxon>
        <taxon>Aristolochiaceae</taxon>
        <taxon>Aristolochia</taxon>
    </lineage>
</organism>
<comment type="catalytic activity">
    <reaction evidence="15">
        <text>L-seryl-[protein] + ATP = O-phospho-L-seryl-[protein] + ADP + H(+)</text>
        <dbReference type="Rhea" id="RHEA:17989"/>
        <dbReference type="Rhea" id="RHEA-COMP:9863"/>
        <dbReference type="Rhea" id="RHEA-COMP:11604"/>
        <dbReference type="ChEBI" id="CHEBI:15378"/>
        <dbReference type="ChEBI" id="CHEBI:29999"/>
        <dbReference type="ChEBI" id="CHEBI:30616"/>
        <dbReference type="ChEBI" id="CHEBI:83421"/>
        <dbReference type="ChEBI" id="CHEBI:456216"/>
        <dbReference type="EC" id="2.7.11.1"/>
    </reaction>
</comment>
<evidence type="ECO:0000256" key="16">
    <source>
        <dbReference type="PROSITE-ProRule" id="PRU10141"/>
    </source>
</evidence>
<keyword evidence="9 16" id="KW-0067">ATP-binding</keyword>
<dbReference type="GO" id="GO:0004674">
    <property type="term" value="F:protein serine/threonine kinase activity"/>
    <property type="evidence" value="ECO:0007669"/>
    <property type="project" value="UniProtKB-KW"/>
</dbReference>
<evidence type="ECO:0000256" key="19">
    <source>
        <dbReference type="SAM" id="SignalP"/>
    </source>
</evidence>
<keyword evidence="13" id="KW-0325">Glycoprotein</keyword>
<dbReference type="InterPro" id="IPR043891">
    <property type="entry name" value="SPARK"/>
</dbReference>
<evidence type="ECO:0000256" key="2">
    <source>
        <dbReference type="ARBA" id="ARBA00012513"/>
    </source>
</evidence>
<evidence type="ECO:0000256" key="10">
    <source>
        <dbReference type="ARBA" id="ARBA00022989"/>
    </source>
</evidence>
<keyword evidence="12" id="KW-0675">Receptor</keyword>
<keyword evidence="3" id="KW-0723">Serine/threonine-protein kinase</keyword>
<dbReference type="InterPro" id="IPR011009">
    <property type="entry name" value="Kinase-like_dom_sf"/>
</dbReference>
<keyword evidence="22" id="KW-1185">Reference proteome</keyword>
<dbReference type="SMART" id="SM00220">
    <property type="entry name" value="S_TKc"/>
    <property type="match status" value="1"/>
</dbReference>
<dbReference type="EMBL" id="JAINDJ010000002">
    <property type="protein sequence ID" value="KAG9457125.1"/>
    <property type="molecule type" value="Genomic_DNA"/>
</dbReference>
<evidence type="ECO:0000256" key="6">
    <source>
        <dbReference type="ARBA" id="ARBA00022729"/>
    </source>
</evidence>
<keyword evidence="11 18" id="KW-0472">Membrane</keyword>
<dbReference type="EC" id="2.7.11.1" evidence="2"/>
<keyword evidence="5 18" id="KW-0812">Transmembrane</keyword>
<evidence type="ECO:0000313" key="21">
    <source>
        <dbReference type="EMBL" id="KAG9457125.1"/>
    </source>
</evidence>
<sequence>MAVSRSSIPCPAMAPAIFASFLVLYATAAAAATACPIDLGYVETFPWDTSFCRNRYSVRKGDNCCMTLLSLYGMGLSRHLRDTSAFQLPDAATSSACLADFQTRLHSTLSLTPSLVPRCFDPAEFVADTSHCAGIVTVRDWVRVAGERTALDDFCRGEMSHPSSCQACLNAGVKVSSQLVAYHRNASESSSSSSTATAAGTADVDCFYFTVLYAAGIVSQIGPENTTAAACILGLALAKTAAAAAGEKLPHPLLIGLIGAFIGAAILVGFSTAIYLWVYRRRKLRWKHKSIENGYRAKILKPHTGTIWFKASDLERATSGFADRRVIGSGGNGIVYKGTLPDGTHVAIKKVLYEQGNEEEDDDDGFRNEVEIISSIKHRNLLPLRGCCIRSDPVKGKDRFLVYDYMPNGSMEKHIFSPVQKPHEIRLTWPQRRNAIVDVAKGLAYLHYGVKPAIYHRDIKLSNILLDSETRARVADFGLVKQSREGETHLTTRVAGTYGYLAPEYALYGQLTEKSDVYSFGIVVLEIMSGRRAVEVEVVGASSSSSTSGSSSSSSSSYPAPVLIADWAWMLVKSGKEEEVVEASMRAEGARGIMGRFVRVGILCANVMVALRPTIADALRMLDGDVDLPDLPDRPRPLDASRSAAASSGTASYGHSSYPNHFLSSGQIT</sequence>
<dbReference type="PROSITE" id="PS50011">
    <property type="entry name" value="PROTEIN_KINASE_DOM"/>
    <property type="match status" value="1"/>
</dbReference>
<feature type="region of interest" description="Disordered" evidence="17">
    <location>
        <begin position="630"/>
        <end position="655"/>
    </location>
</feature>